<sequence>MEKSYEEAVSNAIEPEWTCLGFQQLPCWTVMEDMPRM</sequence>
<name>A0ABQ0EVY2_APOSI</name>
<gene>
    <name evidence="1" type="ORF">APTSU1_000642700</name>
</gene>
<protein>
    <submittedName>
        <fullName evidence="1">Zinc finger protein 637</fullName>
    </submittedName>
</protein>
<proteinExistence type="predicted"/>
<dbReference type="Proteomes" id="UP001623349">
    <property type="component" value="Unassembled WGS sequence"/>
</dbReference>
<keyword evidence="2" id="KW-1185">Reference proteome</keyword>
<organism evidence="1 2">
    <name type="scientific">Apodemus speciosus</name>
    <name type="common">Large Japanese field mouse</name>
    <dbReference type="NCBI Taxonomy" id="105296"/>
    <lineage>
        <taxon>Eukaryota</taxon>
        <taxon>Metazoa</taxon>
        <taxon>Chordata</taxon>
        <taxon>Craniata</taxon>
        <taxon>Vertebrata</taxon>
        <taxon>Euteleostomi</taxon>
        <taxon>Mammalia</taxon>
        <taxon>Eutheria</taxon>
        <taxon>Euarchontoglires</taxon>
        <taxon>Glires</taxon>
        <taxon>Rodentia</taxon>
        <taxon>Myomorpha</taxon>
        <taxon>Muroidea</taxon>
        <taxon>Muridae</taxon>
        <taxon>Murinae</taxon>
        <taxon>Apodemus</taxon>
    </lineage>
</organism>
<evidence type="ECO:0000313" key="2">
    <source>
        <dbReference type="Proteomes" id="UP001623349"/>
    </source>
</evidence>
<reference evidence="1 2" key="1">
    <citation type="submission" date="2024-08" db="EMBL/GenBank/DDBJ databases">
        <title>The draft genome of Apodemus speciosus.</title>
        <authorList>
            <person name="Nabeshima K."/>
            <person name="Suzuki S."/>
            <person name="Onuma M."/>
        </authorList>
    </citation>
    <scope>NUCLEOTIDE SEQUENCE [LARGE SCALE GENOMIC DNA]</scope>
    <source>
        <strain evidence="1">IB14-021</strain>
    </source>
</reference>
<evidence type="ECO:0000313" key="1">
    <source>
        <dbReference type="EMBL" id="GAB1291197.1"/>
    </source>
</evidence>
<accession>A0ABQ0EVY2</accession>
<dbReference type="EMBL" id="BAAFST010000006">
    <property type="protein sequence ID" value="GAB1291197.1"/>
    <property type="molecule type" value="Genomic_DNA"/>
</dbReference>
<comment type="caution">
    <text evidence="1">The sequence shown here is derived from an EMBL/GenBank/DDBJ whole genome shotgun (WGS) entry which is preliminary data.</text>
</comment>